<dbReference type="GO" id="GO:0008017">
    <property type="term" value="F:microtubule binding"/>
    <property type="evidence" value="ECO:0007669"/>
    <property type="project" value="TreeGrafter"/>
</dbReference>
<dbReference type="GO" id="GO:0030705">
    <property type="term" value="P:cytoskeleton-dependent intracellular transport"/>
    <property type="evidence" value="ECO:0007669"/>
    <property type="project" value="TreeGrafter"/>
</dbReference>
<evidence type="ECO:0000256" key="1">
    <source>
        <dbReference type="SAM" id="Coils"/>
    </source>
</evidence>
<dbReference type="AlphaFoldDB" id="A0AAN6XSA8"/>
<feature type="compositionally biased region" description="Basic and acidic residues" evidence="2">
    <location>
        <begin position="150"/>
        <end position="160"/>
    </location>
</feature>
<feature type="coiled-coil region" evidence="1">
    <location>
        <begin position="184"/>
        <end position="211"/>
    </location>
</feature>
<feature type="compositionally biased region" description="Basic and acidic residues" evidence="2">
    <location>
        <begin position="649"/>
        <end position="658"/>
    </location>
</feature>
<dbReference type="InterPro" id="IPR036872">
    <property type="entry name" value="CH_dom_sf"/>
</dbReference>
<dbReference type="GO" id="GO:0005815">
    <property type="term" value="C:microtubule organizing center"/>
    <property type="evidence" value="ECO:0007669"/>
    <property type="project" value="TreeGrafter"/>
</dbReference>
<dbReference type="EMBL" id="MU863880">
    <property type="protein sequence ID" value="KAK4204811.1"/>
    <property type="molecule type" value="Genomic_DNA"/>
</dbReference>
<dbReference type="Proteomes" id="UP001303160">
    <property type="component" value="Unassembled WGS sequence"/>
</dbReference>
<proteinExistence type="predicted"/>
<sequence length="806" mass="91413">MAQHSPHTQTALLKWVNTFDTRRKAGSLQDLQDGIILGQILEKMLAPEFQSSSLIQAPRSESDKKQNLETVYRGLARFLRTDNPLLAPSPSEFRAIAENPDDNAICEFLSAFLTAACLGSLSRTYVPKVLTLDKTSQGEIAKIINRKSQLKQERESKQGDDDSGAEEDLDLQDARDPELMQEELDQMRDKVEILKKQNADLQTRLDKLLDTREAVLHDLRVSQDELQTLKRTRGQDASVAIRDMRNEVREKMDEIDRLEVLLDKETARAARLEKENETLRAKAERIVELQDKVTLLEHETKQQQQMIKGLENYKKKAQDLTAIQQRNRILDEQVQQYETEMKLFEEVKEQNRRLQKEVDEKVRVLSSNEQEIIYTLQSKNVLQDTNEELKRKVEYLESKRQLDENTIRELQEQLHLGDIMQSSGSDSPGAGTSKFSLEHELEGTSDPTVALRLEVQKLKAENNLLRNNMAVASENERLRNELDLAGQRVDHYRETATEQMEKHAVAQEHIDALIANAIHEGDEAFVNMRQELLKTTKECEAARKRIQELEQLANDGEREIIQVKGELEAVGQEQLEALEILKSSDELISASLRTELEATRKQLKHKVFELEQMKDQLMGVLVSKDKTQKRLDDALAAAPPNGQQPADEAPAKSKKEDAEKIEKLKTALKQKLEVSTDSSRLESPYNMSFTLGRERLEDVFVSSSIAAALQQQPLGQTPELSDAQGSSDLSQAEYSPLDSPAARSTLSSVDDFLEVRDEDPTMGGTARGFRPRLDSASSPGLAPPIKTFWYKDNKGWLPGLRNMFNG</sequence>
<reference evidence="3" key="2">
    <citation type="submission" date="2023-05" db="EMBL/GenBank/DDBJ databases">
        <authorList>
            <consortium name="Lawrence Berkeley National Laboratory"/>
            <person name="Steindorff A."/>
            <person name="Hensen N."/>
            <person name="Bonometti L."/>
            <person name="Westerberg I."/>
            <person name="Brannstrom I.O."/>
            <person name="Guillou S."/>
            <person name="Cros-Aarteil S."/>
            <person name="Calhoun S."/>
            <person name="Haridas S."/>
            <person name="Kuo A."/>
            <person name="Mondo S."/>
            <person name="Pangilinan J."/>
            <person name="Riley R."/>
            <person name="Labutti K."/>
            <person name="Andreopoulos B."/>
            <person name="Lipzen A."/>
            <person name="Chen C."/>
            <person name="Yanf M."/>
            <person name="Daum C."/>
            <person name="Ng V."/>
            <person name="Clum A."/>
            <person name="Ohm R."/>
            <person name="Martin F."/>
            <person name="Silar P."/>
            <person name="Natvig D."/>
            <person name="Lalanne C."/>
            <person name="Gautier V."/>
            <person name="Ament-Velasquez S.L."/>
            <person name="Kruys A."/>
            <person name="Hutchinson M.I."/>
            <person name="Powell A.J."/>
            <person name="Barry K."/>
            <person name="Miller A.N."/>
            <person name="Grigoriev I.V."/>
            <person name="Debuchy R."/>
            <person name="Gladieux P."/>
            <person name="Thoren M.H."/>
            <person name="Johannesson H."/>
        </authorList>
    </citation>
    <scope>NUCLEOTIDE SEQUENCE</scope>
    <source>
        <strain evidence="3">CBS 315.58</strain>
    </source>
</reference>
<dbReference type="GO" id="GO:0031122">
    <property type="term" value="P:cytoplasmic microtubule organization"/>
    <property type="evidence" value="ECO:0007669"/>
    <property type="project" value="TreeGrafter"/>
</dbReference>
<reference evidence="3" key="1">
    <citation type="journal article" date="2023" name="Mol. Phylogenet. Evol.">
        <title>Genome-scale phylogeny and comparative genomics of the fungal order Sordariales.</title>
        <authorList>
            <person name="Hensen N."/>
            <person name="Bonometti L."/>
            <person name="Westerberg I."/>
            <person name="Brannstrom I.O."/>
            <person name="Guillou S."/>
            <person name="Cros-Aarteil S."/>
            <person name="Calhoun S."/>
            <person name="Haridas S."/>
            <person name="Kuo A."/>
            <person name="Mondo S."/>
            <person name="Pangilinan J."/>
            <person name="Riley R."/>
            <person name="LaButti K."/>
            <person name="Andreopoulos B."/>
            <person name="Lipzen A."/>
            <person name="Chen C."/>
            <person name="Yan M."/>
            <person name="Daum C."/>
            <person name="Ng V."/>
            <person name="Clum A."/>
            <person name="Steindorff A."/>
            <person name="Ohm R.A."/>
            <person name="Martin F."/>
            <person name="Silar P."/>
            <person name="Natvig D.O."/>
            <person name="Lalanne C."/>
            <person name="Gautier V."/>
            <person name="Ament-Velasquez S.L."/>
            <person name="Kruys A."/>
            <person name="Hutchinson M.I."/>
            <person name="Powell A.J."/>
            <person name="Barry K."/>
            <person name="Miller A.N."/>
            <person name="Grigoriev I.V."/>
            <person name="Debuchy R."/>
            <person name="Gladieux P."/>
            <person name="Hiltunen Thoren M."/>
            <person name="Johannesson H."/>
        </authorList>
    </citation>
    <scope>NUCLEOTIDE SEQUENCE</scope>
    <source>
        <strain evidence="3">CBS 315.58</strain>
    </source>
</reference>
<evidence type="ECO:0000256" key="2">
    <source>
        <dbReference type="SAM" id="MobiDB-lite"/>
    </source>
</evidence>
<gene>
    <name evidence="3" type="ORF">QBC40DRAFT_84422</name>
</gene>
<keyword evidence="1" id="KW-0175">Coiled coil</keyword>
<evidence type="ECO:0000313" key="4">
    <source>
        <dbReference type="Proteomes" id="UP001303160"/>
    </source>
</evidence>
<dbReference type="GO" id="GO:0005737">
    <property type="term" value="C:cytoplasm"/>
    <property type="evidence" value="ECO:0007669"/>
    <property type="project" value="TreeGrafter"/>
</dbReference>
<feature type="coiled-coil region" evidence="1">
    <location>
        <begin position="241"/>
        <end position="413"/>
    </location>
</feature>
<keyword evidence="4" id="KW-1185">Reference proteome</keyword>
<feature type="coiled-coil region" evidence="1">
    <location>
        <begin position="448"/>
        <end position="495"/>
    </location>
</feature>
<feature type="region of interest" description="Disordered" evidence="2">
    <location>
        <begin position="636"/>
        <end position="658"/>
    </location>
</feature>
<dbReference type="GO" id="GO:0051959">
    <property type="term" value="F:dynein light intermediate chain binding"/>
    <property type="evidence" value="ECO:0007669"/>
    <property type="project" value="TreeGrafter"/>
</dbReference>
<feature type="coiled-coil region" evidence="1">
    <location>
        <begin position="532"/>
        <end position="566"/>
    </location>
</feature>
<accession>A0AAN6XSA8</accession>
<dbReference type="SUPFAM" id="SSF116907">
    <property type="entry name" value="Hook domain"/>
    <property type="match status" value="1"/>
</dbReference>
<dbReference type="CDD" id="cd22211">
    <property type="entry name" value="HkD_SF"/>
    <property type="match status" value="1"/>
</dbReference>
<organism evidence="3 4">
    <name type="scientific">Triangularia verruculosa</name>
    <dbReference type="NCBI Taxonomy" id="2587418"/>
    <lineage>
        <taxon>Eukaryota</taxon>
        <taxon>Fungi</taxon>
        <taxon>Dikarya</taxon>
        <taxon>Ascomycota</taxon>
        <taxon>Pezizomycotina</taxon>
        <taxon>Sordariomycetes</taxon>
        <taxon>Sordariomycetidae</taxon>
        <taxon>Sordariales</taxon>
        <taxon>Podosporaceae</taxon>
        <taxon>Triangularia</taxon>
    </lineage>
</organism>
<dbReference type="PANTHER" id="PTHR18947">
    <property type="entry name" value="HOOK PROTEINS"/>
    <property type="match status" value="1"/>
</dbReference>
<dbReference type="Gene3D" id="1.10.418.10">
    <property type="entry name" value="Calponin-like domain"/>
    <property type="match status" value="1"/>
</dbReference>
<feature type="region of interest" description="Disordered" evidence="2">
    <location>
        <begin position="713"/>
        <end position="780"/>
    </location>
</feature>
<evidence type="ECO:0000313" key="3">
    <source>
        <dbReference type="EMBL" id="KAK4204811.1"/>
    </source>
</evidence>
<feature type="compositionally biased region" description="Polar residues" evidence="2">
    <location>
        <begin position="713"/>
        <end position="733"/>
    </location>
</feature>
<feature type="compositionally biased region" description="Acidic residues" evidence="2">
    <location>
        <begin position="161"/>
        <end position="171"/>
    </location>
</feature>
<comment type="caution">
    <text evidence="3">The sequence shown here is derived from an EMBL/GenBank/DDBJ whole genome shotgun (WGS) entry which is preliminary data.</text>
</comment>
<protein>
    <recommendedName>
        <fullName evidence="5">Calponin-homology (CH) domain-containing protein</fullName>
    </recommendedName>
</protein>
<dbReference type="PANTHER" id="PTHR18947:SF28">
    <property type="entry name" value="GIRDIN, ISOFORM A"/>
    <property type="match status" value="1"/>
</dbReference>
<feature type="region of interest" description="Disordered" evidence="2">
    <location>
        <begin position="147"/>
        <end position="176"/>
    </location>
</feature>
<evidence type="ECO:0008006" key="5">
    <source>
        <dbReference type="Google" id="ProtNLM"/>
    </source>
</evidence>
<name>A0AAN6XSA8_9PEZI</name>